<reference evidence="3 4" key="1">
    <citation type="submission" date="2019-03" db="EMBL/GenBank/DDBJ databases">
        <authorList>
            <person name="Gaulin E."/>
            <person name="Dumas B."/>
        </authorList>
    </citation>
    <scope>NUCLEOTIDE SEQUENCE [LARGE SCALE GENOMIC DNA]</scope>
    <source>
        <strain evidence="3">CBS 568.67</strain>
    </source>
</reference>
<name>A0A485KM37_9STRA</name>
<protein>
    <submittedName>
        <fullName evidence="3">Aste57867_9060 protein</fullName>
    </submittedName>
</protein>
<dbReference type="OrthoDB" id="70898at2759"/>
<evidence type="ECO:0000313" key="3">
    <source>
        <dbReference type="EMBL" id="VFT85944.1"/>
    </source>
</evidence>
<reference evidence="2" key="2">
    <citation type="submission" date="2019-06" db="EMBL/GenBank/DDBJ databases">
        <title>Genomics analysis of Aphanomyces spp. identifies a new class of oomycete effector associated with host adaptation.</title>
        <authorList>
            <person name="Gaulin E."/>
        </authorList>
    </citation>
    <scope>NUCLEOTIDE SEQUENCE</scope>
    <source>
        <strain evidence="2">CBS 578.67</strain>
    </source>
</reference>
<dbReference type="EMBL" id="CAADRA010005146">
    <property type="protein sequence ID" value="VFT85944.1"/>
    <property type="molecule type" value="Genomic_DNA"/>
</dbReference>
<proteinExistence type="predicted"/>
<dbReference type="EMBL" id="VJMH01005125">
    <property type="protein sequence ID" value="KAF0700400.1"/>
    <property type="molecule type" value="Genomic_DNA"/>
</dbReference>
<evidence type="ECO:0000256" key="1">
    <source>
        <dbReference type="SAM" id="MobiDB-lite"/>
    </source>
</evidence>
<gene>
    <name evidence="3" type="primary">Aste57867_9060</name>
    <name evidence="2" type="ORF">As57867_009024</name>
    <name evidence="3" type="ORF">ASTE57867_9060</name>
</gene>
<evidence type="ECO:0000313" key="2">
    <source>
        <dbReference type="EMBL" id="KAF0700400.1"/>
    </source>
</evidence>
<dbReference type="AlphaFoldDB" id="A0A485KM37"/>
<keyword evidence="4" id="KW-1185">Reference proteome</keyword>
<feature type="region of interest" description="Disordered" evidence="1">
    <location>
        <begin position="1"/>
        <end position="61"/>
    </location>
</feature>
<organism evidence="3 4">
    <name type="scientific">Aphanomyces stellatus</name>
    <dbReference type="NCBI Taxonomy" id="120398"/>
    <lineage>
        <taxon>Eukaryota</taxon>
        <taxon>Sar</taxon>
        <taxon>Stramenopiles</taxon>
        <taxon>Oomycota</taxon>
        <taxon>Saprolegniomycetes</taxon>
        <taxon>Saprolegniales</taxon>
        <taxon>Verrucalvaceae</taxon>
        <taxon>Aphanomyces</taxon>
    </lineage>
</organism>
<evidence type="ECO:0000313" key="4">
    <source>
        <dbReference type="Proteomes" id="UP000332933"/>
    </source>
</evidence>
<dbReference type="Proteomes" id="UP000332933">
    <property type="component" value="Unassembled WGS sequence"/>
</dbReference>
<feature type="compositionally biased region" description="Polar residues" evidence="1">
    <location>
        <begin position="1"/>
        <end position="22"/>
    </location>
</feature>
<accession>A0A485KM37</accession>
<sequence>MTMTWMTSLSPFTKAPKSNASSKGAAVVSTNKLKRFFSKTKPNDVTPPSSPEASPQNANTRRPFALAEPVVLFDRVLVPVQIPRGHCYQKTNIVAGNHVPYTRQQVTLARRKVRVYQMIAEDRIYR</sequence>
<feature type="compositionally biased region" description="Polar residues" evidence="1">
    <location>
        <begin position="51"/>
        <end position="60"/>
    </location>
</feature>